<evidence type="ECO:0000256" key="1">
    <source>
        <dbReference type="SAM" id="MobiDB-lite"/>
    </source>
</evidence>
<dbReference type="EMBL" id="VSSQ01000317">
    <property type="protein sequence ID" value="MPL90964.1"/>
    <property type="molecule type" value="Genomic_DNA"/>
</dbReference>
<organism evidence="2">
    <name type="scientific">bioreactor metagenome</name>
    <dbReference type="NCBI Taxonomy" id="1076179"/>
    <lineage>
        <taxon>unclassified sequences</taxon>
        <taxon>metagenomes</taxon>
        <taxon>ecological metagenomes</taxon>
    </lineage>
</organism>
<dbReference type="AlphaFoldDB" id="A0A644VHU3"/>
<protein>
    <submittedName>
        <fullName evidence="2">Uncharacterized protein</fullName>
    </submittedName>
</protein>
<proteinExistence type="predicted"/>
<name>A0A644VHU3_9ZZZZ</name>
<comment type="caution">
    <text evidence="2">The sequence shown here is derived from an EMBL/GenBank/DDBJ whole genome shotgun (WGS) entry which is preliminary data.</text>
</comment>
<feature type="region of interest" description="Disordered" evidence="1">
    <location>
        <begin position="1"/>
        <end position="20"/>
    </location>
</feature>
<accession>A0A644VHU3</accession>
<sequence length="1012" mass="109290">MQKGARMGRPSRAGSGCGSAERGVAALAGVGMRMGADVGQDLPAALAFLALGGLEDHRDARNLGQAEGLVRRRIGGHGQRRGDAQVIEADRAQRRGEGFVLDMHDRRGLERGADHLGGTLHLERGGDRTAGAADALPFLRERLVLPVGGRRREVLQMNRAILGREAAEPDVLHGEGQDRRKPGAEPEEQQVHHRAHRAPAQAVGRVAVKRILAHVEPERREVDGAEVEQHLEHAREVEGPVVGVHLGIKLGQPVQHPAFELGHLGNRHALGLVKARERAQHEAQRVAQTAIAVRGALQDLRPDALVGGIVGLRHPQPQDVGAVFVDHLLRRDGVADRLGHLHALLVEREAMRHHVAIGRAADRGRALQQRGVEPAAVLVGAFHVDVGDAVPGAVRTVAQHEGMRRPAIEPDIEHVIDLFIIRRIDDAREQLFLETLHIPDIGAVHLESGGDPGVDLGIAQQEVGVGRLRALLGEAGERHAPGALARQHPVRPVLDHRMQAVAAGGRGELHQLLDRAQGAGADGVAIGAHAVVEFVVDRGKPLRRVAIDHRRLRAPGMRVGVLDLALRQQRARPGELLDVRHVRRAFLAVLVQDRLAAEDRQVGAIGAVGLDIVGHRQLELHAKLIVVVAVRGRGVDKAGAGVLGDVIAGQHRHVIIPLALRLFEPGIGMLQHHALELGGRDVAQPGEARHLRRGHHGFGQRIGQHQQLARDGGRFLVRRIDAIHPVSDARVVGDRAVLRDRPGSGGPDHHRRPVKPRDRAEPHPDRVRGVVVILDLGLGERRLLDRRPHHRLRALIERAVHQEFHEFLGDHRLGMEIHRQIGIGPVPGHAEPLEFLALHGDPVLGELATFLAEGDGVDVVLVQPLGAILLLDLPFDRQAVAVPARDIAAVVAHHLMAAHDDVLDRLVQRVADVQMAVGIGRAVMQHERGAGIVAALFAQLVIDRQAFPAGQPFGLARGQAGAHLELGFGQEDGVAIVDGVFGRVSAHRKNILGLKEEGRAARARGLQQSRPP</sequence>
<feature type="region of interest" description="Disordered" evidence="1">
    <location>
        <begin position="737"/>
        <end position="762"/>
    </location>
</feature>
<gene>
    <name evidence="2" type="ORF">SDC9_37023</name>
</gene>
<feature type="compositionally biased region" description="Basic and acidic residues" evidence="1">
    <location>
        <begin position="166"/>
        <end position="184"/>
    </location>
</feature>
<reference evidence="2" key="1">
    <citation type="submission" date="2019-08" db="EMBL/GenBank/DDBJ databases">
        <authorList>
            <person name="Kucharzyk K."/>
            <person name="Murdoch R.W."/>
            <person name="Higgins S."/>
            <person name="Loffler F."/>
        </authorList>
    </citation>
    <scope>NUCLEOTIDE SEQUENCE</scope>
</reference>
<evidence type="ECO:0000313" key="2">
    <source>
        <dbReference type="EMBL" id="MPL90964.1"/>
    </source>
</evidence>
<dbReference type="AntiFam" id="ANF00157">
    <property type="entry name" value="Shadow ORF (opposite ileS)"/>
</dbReference>
<feature type="region of interest" description="Disordered" evidence="1">
    <location>
        <begin position="166"/>
        <end position="200"/>
    </location>
</feature>